<evidence type="ECO:0000313" key="4">
    <source>
        <dbReference type="Proteomes" id="UP001595379"/>
    </source>
</evidence>
<dbReference type="RefSeq" id="WP_343163288.1">
    <property type="nucleotide sequence ID" value="NZ_JBHRSV010000028.1"/>
</dbReference>
<dbReference type="Gene3D" id="2.40.128.110">
    <property type="entry name" value="Lipid/polyisoprenoid-binding, YceI-like"/>
    <property type="match status" value="1"/>
</dbReference>
<dbReference type="EMBL" id="JBHRSV010000028">
    <property type="protein sequence ID" value="MFC2927302.1"/>
    <property type="molecule type" value="Genomic_DNA"/>
</dbReference>
<dbReference type="PANTHER" id="PTHR34406:SF1">
    <property type="entry name" value="PROTEIN YCEI"/>
    <property type="match status" value="1"/>
</dbReference>
<gene>
    <name evidence="3" type="ORF">ACFOOR_14435</name>
</gene>
<organism evidence="3 4">
    <name type="scientific">Hyphobacterium vulgare</name>
    <dbReference type="NCBI Taxonomy" id="1736751"/>
    <lineage>
        <taxon>Bacteria</taxon>
        <taxon>Pseudomonadati</taxon>
        <taxon>Pseudomonadota</taxon>
        <taxon>Alphaproteobacteria</taxon>
        <taxon>Maricaulales</taxon>
        <taxon>Maricaulaceae</taxon>
        <taxon>Hyphobacterium</taxon>
    </lineage>
</organism>
<evidence type="ECO:0000256" key="1">
    <source>
        <dbReference type="SAM" id="SignalP"/>
    </source>
</evidence>
<proteinExistence type="predicted"/>
<keyword evidence="4" id="KW-1185">Reference proteome</keyword>
<dbReference type="SMART" id="SM00867">
    <property type="entry name" value="YceI"/>
    <property type="match status" value="1"/>
</dbReference>
<protein>
    <submittedName>
        <fullName evidence="3">YceI family protein</fullName>
    </submittedName>
</protein>
<dbReference type="InterPro" id="IPR036761">
    <property type="entry name" value="TTHA0802/YceI-like_sf"/>
</dbReference>
<feature type="chain" id="PRO_5046201675" evidence="1">
    <location>
        <begin position="20"/>
        <end position="217"/>
    </location>
</feature>
<dbReference type="PANTHER" id="PTHR34406">
    <property type="entry name" value="PROTEIN YCEI"/>
    <property type="match status" value="1"/>
</dbReference>
<comment type="caution">
    <text evidence="3">The sequence shown here is derived from an EMBL/GenBank/DDBJ whole genome shotgun (WGS) entry which is preliminary data.</text>
</comment>
<dbReference type="Pfam" id="PF04264">
    <property type="entry name" value="YceI"/>
    <property type="match status" value="1"/>
</dbReference>
<evidence type="ECO:0000313" key="3">
    <source>
        <dbReference type="EMBL" id="MFC2927302.1"/>
    </source>
</evidence>
<dbReference type="SUPFAM" id="SSF101874">
    <property type="entry name" value="YceI-like"/>
    <property type="match status" value="1"/>
</dbReference>
<feature type="domain" description="Lipid/polyisoprenoid-binding YceI-like" evidence="2">
    <location>
        <begin position="35"/>
        <end position="207"/>
    </location>
</feature>
<sequence length="217" mass="23111">MRPAMVLAVCLLFPAGVGAQDIRVAGTANELPAGRYSADPSHTTIQFSVDHLGFSIYRAAFSAFEITADLDPANPVDSRVEAVIPVGALQLPQPPEGFRDTLLGPEWFDEGEYPSIRFVSTAIEMTGETTADIHGELTLHGVTQPVMLAAHYNGGWAGHIYDPNARIGFSVTAEISRTAFGMGFGTPSEAMPGVSDTVHITIETELIGPAWTAPDQD</sequence>
<feature type="signal peptide" evidence="1">
    <location>
        <begin position="1"/>
        <end position="19"/>
    </location>
</feature>
<keyword evidence="1" id="KW-0732">Signal</keyword>
<accession>A0ABV7A0W3</accession>
<dbReference type="InterPro" id="IPR007372">
    <property type="entry name" value="Lipid/polyisoprenoid-bd_YceI"/>
</dbReference>
<evidence type="ECO:0000259" key="2">
    <source>
        <dbReference type="SMART" id="SM00867"/>
    </source>
</evidence>
<reference evidence="4" key="1">
    <citation type="journal article" date="2019" name="Int. J. Syst. Evol. Microbiol.">
        <title>The Global Catalogue of Microorganisms (GCM) 10K type strain sequencing project: providing services to taxonomists for standard genome sequencing and annotation.</title>
        <authorList>
            <consortium name="The Broad Institute Genomics Platform"/>
            <consortium name="The Broad Institute Genome Sequencing Center for Infectious Disease"/>
            <person name="Wu L."/>
            <person name="Ma J."/>
        </authorList>
    </citation>
    <scope>NUCLEOTIDE SEQUENCE [LARGE SCALE GENOMIC DNA]</scope>
    <source>
        <strain evidence="4">KCTC 52487</strain>
    </source>
</reference>
<name>A0ABV7A0W3_9PROT</name>
<dbReference type="Proteomes" id="UP001595379">
    <property type="component" value="Unassembled WGS sequence"/>
</dbReference>